<dbReference type="Pfam" id="PF00232">
    <property type="entry name" value="Glyco_hydro_1"/>
    <property type="match status" value="1"/>
</dbReference>
<dbReference type="EMBL" id="CADCTG010000025">
    <property type="protein sequence ID" value="CAA9213691.1"/>
    <property type="molecule type" value="Genomic_DNA"/>
</dbReference>
<dbReference type="AlphaFoldDB" id="A0A6J4H5L9"/>
<protein>
    <submittedName>
        <fullName evidence="1">GH1</fullName>
        <ecNumber evidence="1">1.1.1.133</ecNumber>
    </submittedName>
</protein>
<evidence type="ECO:0000313" key="1">
    <source>
        <dbReference type="EMBL" id="CAA9213691.1"/>
    </source>
</evidence>
<gene>
    <name evidence="1" type="ORF">AVDCRST_MAG08-261</name>
</gene>
<reference evidence="1" key="1">
    <citation type="submission" date="2020-02" db="EMBL/GenBank/DDBJ databases">
        <authorList>
            <person name="Meier V. D."/>
        </authorList>
    </citation>
    <scope>NUCLEOTIDE SEQUENCE</scope>
    <source>
        <strain evidence="1">AVDCRST_MAG08</strain>
    </source>
</reference>
<name>A0A6J4H5L9_9PROT</name>
<keyword evidence="1" id="KW-0560">Oxidoreductase</keyword>
<accession>A0A6J4H5L9</accession>
<dbReference type="GO" id="GO:0005975">
    <property type="term" value="P:carbohydrate metabolic process"/>
    <property type="evidence" value="ECO:0007669"/>
    <property type="project" value="InterPro"/>
</dbReference>
<organism evidence="1">
    <name type="scientific">uncultured Acetobacteraceae bacterium</name>
    <dbReference type="NCBI Taxonomy" id="169975"/>
    <lineage>
        <taxon>Bacteria</taxon>
        <taxon>Pseudomonadati</taxon>
        <taxon>Pseudomonadota</taxon>
        <taxon>Alphaproteobacteria</taxon>
        <taxon>Acetobacterales</taxon>
        <taxon>Acetobacteraceae</taxon>
        <taxon>environmental samples</taxon>
    </lineage>
</organism>
<dbReference type="GO" id="GO:0004553">
    <property type="term" value="F:hydrolase activity, hydrolyzing O-glycosyl compounds"/>
    <property type="evidence" value="ECO:0007669"/>
    <property type="project" value="InterPro"/>
</dbReference>
<sequence length="440" mass="51008">MNIVFNHDSGKANPLMLDVAAPPNSTATMPAAVQSLAAQGFMFATGIENSAPTVGNGHRRDQLAECGFYGRWREDFALVRELGCGFLRYGPQLHTALRGDGLHDWSFADETFAELRRLRIVPIVDLCHFGVPDWIGDFQNPDFPELFASYAAAFARRFPWIQLYTPVNEMFITAVFSGKYGWWNERRTDDRSYVAAIRNVVRANVLAMRAILEFRPDAIFIQSESTEHFHPECPLARPHAEHRNAERFLTLDLNYGRRVCSSMYEYLMDNGMAREDYHFFMRGQDLRRHCVMGNDWYQTNEHLIGADGKSRWVGEVFGYDTVTREYHERYRLPVMHTETNMDQGPRSDESERWLWKQWSGLMRLRQIGVPMLGFTWYSLTDQVDWDTALREVKGKVNPRGLYDLDRNIRPVGRAYQRLISEWGEVLRREDACLRLPLVAA</sequence>
<dbReference type="SUPFAM" id="SSF51445">
    <property type="entry name" value="(Trans)glycosidases"/>
    <property type="match status" value="1"/>
</dbReference>
<dbReference type="GO" id="GO:0008831">
    <property type="term" value="F:dTDP-4-dehydrorhamnose reductase activity"/>
    <property type="evidence" value="ECO:0007669"/>
    <property type="project" value="UniProtKB-EC"/>
</dbReference>
<dbReference type="InterPro" id="IPR017853">
    <property type="entry name" value="GH"/>
</dbReference>
<dbReference type="Gene3D" id="3.20.20.80">
    <property type="entry name" value="Glycosidases"/>
    <property type="match status" value="1"/>
</dbReference>
<dbReference type="EC" id="1.1.1.133" evidence="1"/>
<proteinExistence type="predicted"/>
<dbReference type="InterPro" id="IPR001360">
    <property type="entry name" value="Glyco_hydro_1"/>
</dbReference>